<dbReference type="CDD" id="cd05776">
    <property type="entry name" value="DNA_polB_alpha_exo"/>
    <property type="match status" value="1"/>
</dbReference>
<dbReference type="InterPro" id="IPR006134">
    <property type="entry name" value="DNA-dir_DNA_pol_B_multi_dom"/>
</dbReference>
<keyword evidence="11" id="KW-0539">Nucleus</keyword>
<dbReference type="InterPro" id="IPR038256">
    <property type="entry name" value="Pol_alpha_znc_sf"/>
</dbReference>
<dbReference type="Gene3D" id="2.40.50.730">
    <property type="match status" value="1"/>
</dbReference>
<comment type="catalytic activity">
    <reaction evidence="12">
        <text>DNA(n) + a 2'-deoxyribonucleoside 5'-triphosphate = DNA(n+1) + diphosphate</text>
        <dbReference type="Rhea" id="RHEA:22508"/>
        <dbReference type="Rhea" id="RHEA-COMP:17339"/>
        <dbReference type="Rhea" id="RHEA-COMP:17340"/>
        <dbReference type="ChEBI" id="CHEBI:33019"/>
        <dbReference type="ChEBI" id="CHEBI:61560"/>
        <dbReference type="ChEBI" id="CHEBI:173112"/>
        <dbReference type="EC" id="2.7.7.7"/>
    </reaction>
</comment>
<gene>
    <name evidence="19" type="primary">LOC108568203</name>
</gene>
<feature type="domain" description="DNA-directed DNA polymerase family B exonuclease" evidence="15">
    <location>
        <begin position="453"/>
        <end position="688"/>
    </location>
</feature>
<feature type="domain" description="Zinc finger DNA-directed DNA polymerase family B alpha" evidence="16">
    <location>
        <begin position="1219"/>
        <end position="1386"/>
    </location>
</feature>
<organism evidence="18 19">
    <name type="scientific">Nicrophorus vespilloides</name>
    <name type="common">Boreal carrion beetle</name>
    <dbReference type="NCBI Taxonomy" id="110193"/>
    <lineage>
        <taxon>Eukaryota</taxon>
        <taxon>Metazoa</taxon>
        <taxon>Ecdysozoa</taxon>
        <taxon>Arthropoda</taxon>
        <taxon>Hexapoda</taxon>
        <taxon>Insecta</taxon>
        <taxon>Pterygota</taxon>
        <taxon>Neoptera</taxon>
        <taxon>Endopterygota</taxon>
        <taxon>Coleoptera</taxon>
        <taxon>Polyphaga</taxon>
        <taxon>Staphyliniformia</taxon>
        <taxon>Silphidae</taxon>
        <taxon>Nicrophorinae</taxon>
        <taxon>Nicrophorus</taxon>
    </lineage>
</organism>
<dbReference type="SUPFAM" id="SSF90234">
    <property type="entry name" value="Zinc finger domain of DNA polymerase-alpha"/>
    <property type="match status" value="1"/>
</dbReference>
<dbReference type="Gene3D" id="1.10.132.60">
    <property type="entry name" value="DNA polymerase family B, C-terminal domain"/>
    <property type="match status" value="1"/>
</dbReference>
<feature type="region of interest" description="Disordered" evidence="13">
    <location>
        <begin position="201"/>
        <end position="231"/>
    </location>
</feature>
<reference evidence="19" key="1">
    <citation type="submission" date="2025-08" db="UniProtKB">
        <authorList>
            <consortium name="RefSeq"/>
        </authorList>
    </citation>
    <scope>IDENTIFICATION</scope>
    <source>
        <tissue evidence="19">Whole Larva</tissue>
    </source>
</reference>
<evidence type="ECO:0000256" key="13">
    <source>
        <dbReference type="SAM" id="MobiDB-lite"/>
    </source>
</evidence>
<evidence type="ECO:0000256" key="2">
    <source>
        <dbReference type="ARBA" id="ARBA00005755"/>
    </source>
</evidence>
<feature type="compositionally biased region" description="Basic residues" evidence="13">
    <location>
        <begin position="101"/>
        <end position="110"/>
    </location>
</feature>
<feature type="region of interest" description="Disordered" evidence="13">
    <location>
        <begin position="96"/>
        <end position="119"/>
    </location>
</feature>
<evidence type="ECO:0000256" key="9">
    <source>
        <dbReference type="ARBA" id="ARBA00022932"/>
    </source>
</evidence>
<evidence type="ECO:0000256" key="10">
    <source>
        <dbReference type="ARBA" id="ARBA00023125"/>
    </source>
</evidence>
<dbReference type="Pfam" id="PF12254">
    <property type="entry name" value="DNA_pol_alpha_N"/>
    <property type="match status" value="1"/>
</dbReference>
<keyword evidence="10 12" id="KW-0238">DNA-binding</keyword>
<name>A0ABM1NCT9_NICVS</name>
<protein>
    <recommendedName>
        <fullName evidence="12">DNA polymerase</fullName>
        <ecNumber evidence="12">2.7.7.7</ecNumber>
    </recommendedName>
</protein>
<dbReference type="SUPFAM" id="SSF56672">
    <property type="entry name" value="DNA/RNA polymerases"/>
    <property type="match status" value="1"/>
</dbReference>
<evidence type="ECO:0000256" key="12">
    <source>
        <dbReference type="RuleBase" id="RU000442"/>
    </source>
</evidence>
<keyword evidence="3 12" id="KW-0808">Transferase</keyword>
<evidence type="ECO:0000313" key="18">
    <source>
        <dbReference type="Proteomes" id="UP000695000"/>
    </source>
</evidence>
<keyword evidence="5 12" id="KW-0235">DNA replication</keyword>
<dbReference type="PANTHER" id="PTHR45861">
    <property type="entry name" value="DNA POLYMERASE ALPHA CATALYTIC SUBUNIT"/>
    <property type="match status" value="1"/>
</dbReference>
<evidence type="ECO:0000256" key="6">
    <source>
        <dbReference type="ARBA" id="ARBA00022723"/>
    </source>
</evidence>
<dbReference type="InterPro" id="IPR006133">
    <property type="entry name" value="DNA-dir_DNA_pol_B_exonuc"/>
</dbReference>
<dbReference type="InterPro" id="IPR036397">
    <property type="entry name" value="RNaseH_sf"/>
</dbReference>
<dbReference type="Gene3D" id="3.30.70.2820">
    <property type="match status" value="1"/>
</dbReference>
<dbReference type="GeneID" id="108568203"/>
<keyword evidence="4 12" id="KW-0548">Nucleotidyltransferase</keyword>
<keyword evidence="18" id="KW-1185">Reference proteome</keyword>
<dbReference type="RefSeq" id="XP_017784639.1">
    <property type="nucleotide sequence ID" value="XM_017929150.1"/>
</dbReference>
<evidence type="ECO:0000313" key="19">
    <source>
        <dbReference type="RefSeq" id="XP_017784639.1"/>
    </source>
</evidence>
<evidence type="ECO:0000256" key="11">
    <source>
        <dbReference type="ARBA" id="ARBA00023242"/>
    </source>
</evidence>
<feature type="domain" description="DNA polymerase alpha catalytic subunit N-terminal" evidence="17">
    <location>
        <begin position="25"/>
        <end position="86"/>
    </location>
</feature>
<keyword evidence="9 12" id="KW-0239">DNA-directed DNA polymerase</keyword>
<dbReference type="PANTHER" id="PTHR45861:SF1">
    <property type="entry name" value="DNA POLYMERASE ALPHA CATALYTIC SUBUNIT"/>
    <property type="match status" value="1"/>
</dbReference>
<dbReference type="NCBIfam" id="TIGR00592">
    <property type="entry name" value="pol2"/>
    <property type="match status" value="1"/>
</dbReference>
<sequence>MSDEIVAEPRVKRQKTDKFGRFAALQKLKELKGSKHKYEVDEIDNVYDNVDENEYTKRILERQDDDWIVDDAGGSGYVEDGREVFDDDLDSESIANASMKSKGKKRKKKHVSENSGKGKIQFMMSNLPNKKKDVVNLDEDNVLSELLTEIDKPDTKIGIKPKAISNFSLIAEKKAIGDYMKNFAASKPKVRKEINCSSTTNNIEEEIGESSKTESVIEDSKQPQTSNLNDSNKKSKLLFQIAEPIKTISKVENIKIEAEELSSEIFFDDDFDFSQIDDEPNIHNIKERKTNDFVDDLNFGDNEDIFDDLTVDMSEMNHDTNSFTFFWWDAYEDAINKPGVVLLFGKTFSEKDKKFISCCVVIKNIERKIFLLPRKYKLNEAFEPTCTEVTFEDVYEEFNTEMKNNDQILSYKSKKVMKHYAFDSTVPIDSEYLEVRYTGNINFLNKRFYTISRIFGANSGFLEILLLDRKIKGPCWLSVKNADISMNPYTYSTIEMTCEKYSNISVIQATKPLPPPPLVVLALNIKLAVNINGENQIALISSLINNRYYVDKQAPTPPFQEHFCVLTKLNDQMLPVDMHSSLSKYKATKVQKMDSERALLNYFLGQFSKIDPDLIVGHDMNGYQLNILGERLMKTNVQNFSRLSKIKRSNGNFNKYNIEKSLFAGRLVCDIKLSAKELIKSRSYDLDSLCQYILKLPEGHRIEIEPENVPSMYTNSLDLFKMISLTMQDTAYILKMMYELSVLPLALQITNIAGNVMSKTLMGGRSERNEYLLMHAFNERDYIVPEKYIKRKDDFEKSNSKRKKPAYSGGLVLDPKIGFYDKLILLMDFNSLYPSIIQEYNICFTTINLSDNEDITLPDKSIPPGILPSEIRKLVESRREVKKLMNNSDLSQDLQMQYNIRQMALKLTANSMYGCLGFSNSRFYAKPLAALVTQKGREILINTKDIAQKLMFDVIYGDTDSIMINTNSNDYEQVFKIGKSIKQEINKMYKQVELDIDGVFKYLLLLKKKKYAAVSLVKGKHGQLNEIQEIKGLDIVRRDWSQLAASAGRIVLNQILCEQSPDERVENIFCYLSKLKEEIVANKVPLQLLVITKQLTKNPALYADSKSLPHVQVALRHNKKKGKKFKAGDTVPYIICNDGTNNPATQRAYLIEELKTSTNLKIDTNYYLAQQIHPVISRICEPIQGTSAYEIANCLDIQSTNFVKKPSEISVHESFKLDKTFRNAEPFKYNCIGCKEINSVSSLLVNNKLSFEKCTNSECNIRPAECTQYIQNELVKTIRNFIKRYYSNELTCEDPGCPNNTARLPQSFVNKYPICTLCKSGVMYKRFTENDLYSQLMSYKQLFDISKVDKKSIEPALELLYNNCKMNVENVLKSSGFCTIDLKELFDGFTITSKQNKNTAGEYLDLLNTVDDEYYDSEFQ</sequence>
<dbReference type="InterPro" id="IPR045846">
    <property type="entry name" value="POLBc_alpha"/>
</dbReference>
<keyword evidence="7" id="KW-0863">Zinc-finger</keyword>
<evidence type="ECO:0000256" key="3">
    <source>
        <dbReference type="ARBA" id="ARBA00022679"/>
    </source>
</evidence>
<keyword evidence="6" id="KW-0479">Metal-binding</keyword>
<evidence type="ECO:0000256" key="8">
    <source>
        <dbReference type="ARBA" id="ARBA00022833"/>
    </source>
</evidence>
<dbReference type="Gene3D" id="3.90.1600.10">
    <property type="entry name" value="Palm domain of DNA polymerase"/>
    <property type="match status" value="1"/>
</dbReference>
<dbReference type="Gene3D" id="1.10.287.690">
    <property type="entry name" value="Helix hairpin bin"/>
    <property type="match status" value="1"/>
</dbReference>
<dbReference type="EC" id="2.7.7.7" evidence="12"/>
<dbReference type="PRINTS" id="PR00106">
    <property type="entry name" value="DNAPOLB"/>
</dbReference>
<evidence type="ECO:0000259" key="15">
    <source>
        <dbReference type="Pfam" id="PF03104"/>
    </source>
</evidence>
<evidence type="ECO:0000256" key="4">
    <source>
        <dbReference type="ARBA" id="ARBA00022695"/>
    </source>
</evidence>
<accession>A0ABM1NCT9</accession>
<dbReference type="Proteomes" id="UP000695000">
    <property type="component" value="Unplaced"/>
</dbReference>
<evidence type="ECO:0000256" key="1">
    <source>
        <dbReference type="ARBA" id="ARBA00004123"/>
    </source>
</evidence>
<evidence type="ECO:0000256" key="5">
    <source>
        <dbReference type="ARBA" id="ARBA00022705"/>
    </source>
</evidence>
<dbReference type="InterPro" id="IPR043502">
    <property type="entry name" value="DNA/RNA_pol_sf"/>
</dbReference>
<dbReference type="Pfam" id="PF08996">
    <property type="entry name" value="zf-DNA_Pol"/>
    <property type="match status" value="1"/>
</dbReference>
<dbReference type="CDD" id="cd05532">
    <property type="entry name" value="POLBc_alpha"/>
    <property type="match status" value="1"/>
</dbReference>
<evidence type="ECO:0000259" key="17">
    <source>
        <dbReference type="Pfam" id="PF12254"/>
    </source>
</evidence>
<dbReference type="InterPro" id="IPR023211">
    <property type="entry name" value="DNA_pol_palm_dom_sf"/>
</dbReference>
<dbReference type="Gene3D" id="1.10.3200.20">
    <property type="entry name" value="DNA Polymerase alpha, zinc finger"/>
    <property type="match status" value="1"/>
</dbReference>
<comment type="subcellular location">
    <subcellularLocation>
        <location evidence="1">Nucleus</location>
    </subcellularLocation>
</comment>
<dbReference type="InterPro" id="IPR015088">
    <property type="entry name" value="Znf_DNA-dir_DNA_pol_B_alpha"/>
</dbReference>
<comment type="similarity">
    <text evidence="2 12">Belongs to the DNA polymerase type-B family.</text>
</comment>
<dbReference type="SMART" id="SM00486">
    <property type="entry name" value="POLBc"/>
    <property type="match status" value="1"/>
</dbReference>
<feature type="domain" description="DNA-directed DNA polymerase family B multifunctional" evidence="14">
    <location>
        <begin position="756"/>
        <end position="1183"/>
    </location>
</feature>
<proteinExistence type="inferred from homology"/>
<dbReference type="InterPro" id="IPR012337">
    <property type="entry name" value="RNaseH-like_sf"/>
</dbReference>
<evidence type="ECO:0000259" key="16">
    <source>
        <dbReference type="Pfam" id="PF08996"/>
    </source>
</evidence>
<dbReference type="InterPro" id="IPR006172">
    <property type="entry name" value="DNA-dir_DNA_pol_B"/>
</dbReference>
<evidence type="ECO:0000259" key="14">
    <source>
        <dbReference type="Pfam" id="PF00136"/>
    </source>
</evidence>
<keyword evidence="8" id="KW-0862">Zinc</keyword>
<evidence type="ECO:0000256" key="7">
    <source>
        <dbReference type="ARBA" id="ARBA00022771"/>
    </source>
</evidence>
<dbReference type="Pfam" id="PF00136">
    <property type="entry name" value="DNA_pol_B"/>
    <property type="match status" value="1"/>
</dbReference>
<dbReference type="InterPro" id="IPR024647">
    <property type="entry name" value="DNA_pol_a_cat_su_N"/>
</dbReference>
<dbReference type="InterPro" id="IPR017964">
    <property type="entry name" value="DNA-dir_DNA_pol_B_CS"/>
</dbReference>
<dbReference type="Gene3D" id="3.30.420.10">
    <property type="entry name" value="Ribonuclease H-like superfamily/Ribonuclease H"/>
    <property type="match status" value="1"/>
</dbReference>
<dbReference type="Pfam" id="PF03104">
    <property type="entry name" value="DNA_pol_B_exo1"/>
    <property type="match status" value="1"/>
</dbReference>
<dbReference type="InterPro" id="IPR042087">
    <property type="entry name" value="DNA_pol_B_thumb"/>
</dbReference>
<dbReference type="SUPFAM" id="SSF53098">
    <property type="entry name" value="Ribonuclease H-like"/>
    <property type="match status" value="1"/>
</dbReference>
<dbReference type="PROSITE" id="PS00116">
    <property type="entry name" value="DNA_POLYMERASE_B"/>
    <property type="match status" value="1"/>
</dbReference>